<dbReference type="OrthoDB" id="673648at2759"/>
<feature type="compositionally biased region" description="Pro residues" evidence="3">
    <location>
        <begin position="267"/>
        <end position="283"/>
    </location>
</feature>
<feature type="region of interest" description="Disordered" evidence="3">
    <location>
        <begin position="1"/>
        <end position="73"/>
    </location>
</feature>
<name>A0A8T2CNB3_ARASU</name>
<evidence type="ECO:0000256" key="1">
    <source>
        <dbReference type="ARBA" id="ARBA00023054"/>
    </source>
</evidence>
<comment type="caution">
    <text evidence="4">The sequence shown here is derived from an EMBL/GenBank/DDBJ whole genome shotgun (WGS) entry which is preliminary data.</text>
</comment>
<dbReference type="AlphaFoldDB" id="A0A8T2CNB3"/>
<proteinExistence type="predicted"/>
<organism evidence="4 5">
    <name type="scientific">Arabidopsis suecica</name>
    <name type="common">Swedish thale-cress</name>
    <name type="synonym">Cardaminopsis suecica</name>
    <dbReference type="NCBI Taxonomy" id="45249"/>
    <lineage>
        <taxon>Eukaryota</taxon>
        <taxon>Viridiplantae</taxon>
        <taxon>Streptophyta</taxon>
        <taxon>Embryophyta</taxon>
        <taxon>Tracheophyta</taxon>
        <taxon>Spermatophyta</taxon>
        <taxon>Magnoliopsida</taxon>
        <taxon>eudicotyledons</taxon>
        <taxon>Gunneridae</taxon>
        <taxon>Pentapetalae</taxon>
        <taxon>rosids</taxon>
        <taxon>malvids</taxon>
        <taxon>Brassicales</taxon>
        <taxon>Brassicaceae</taxon>
        <taxon>Camelineae</taxon>
        <taxon>Arabidopsis</taxon>
    </lineage>
</organism>
<feature type="compositionally biased region" description="Basic and acidic residues" evidence="3">
    <location>
        <begin position="43"/>
        <end position="53"/>
    </location>
</feature>
<feature type="compositionally biased region" description="Basic residues" evidence="3">
    <location>
        <begin position="54"/>
        <end position="63"/>
    </location>
</feature>
<dbReference type="EMBL" id="JAEFBJ010000006">
    <property type="protein sequence ID" value="KAG7599792.1"/>
    <property type="molecule type" value="Genomic_DNA"/>
</dbReference>
<keyword evidence="5" id="KW-1185">Reference proteome</keyword>
<dbReference type="GO" id="GO:0072699">
    <property type="term" value="P:protein localization to cortical microtubule cytoskeleton"/>
    <property type="evidence" value="ECO:0007669"/>
    <property type="project" value="TreeGrafter"/>
</dbReference>
<feature type="coiled-coil region" evidence="2">
    <location>
        <begin position="403"/>
        <end position="459"/>
    </location>
</feature>
<dbReference type="PANTHER" id="PTHR31342">
    <property type="entry name" value="PROTEIN CHUP1, CHLOROPLASTIC"/>
    <property type="match status" value="1"/>
</dbReference>
<evidence type="ECO:0008006" key="6">
    <source>
        <dbReference type="Google" id="ProtNLM"/>
    </source>
</evidence>
<dbReference type="InterPro" id="IPR040265">
    <property type="entry name" value="CHUP1/IPGA1-like"/>
</dbReference>
<feature type="region of interest" description="Disordered" evidence="3">
    <location>
        <begin position="210"/>
        <end position="296"/>
    </location>
</feature>
<gene>
    <name evidence="4" type="ORF">ISN44_As06g039610</name>
</gene>
<evidence type="ECO:0000256" key="2">
    <source>
        <dbReference type="SAM" id="Coils"/>
    </source>
</evidence>
<feature type="compositionally biased region" description="Polar residues" evidence="3">
    <location>
        <begin position="1"/>
        <end position="12"/>
    </location>
</feature>
<accession>A0A8T2CNB3</accession>
<protein>
    <recommendedName>
        <fullName evidence="6">Hydroxyproline-rich glycoprotein family protein</fullName>
    </recommendedName>
</protein>
<sequence>MSRISTASTTPSRVRAANSHYSVISKPKAQDDNGLTGGKPKSSSHDVKNDPAKNRRSILLKRAKSGEEETAVLAPQRARSVNRPAVVEQFGCPRRPISRKSEEAVMAMATVAVVEDEKRKRMEELEEKLVVNESLIKDLQLQVLNLKTELEEARNSNAELELKNKKLSQDLASAEAKISSLSSNDKPAKEHQNTRFKDIQRLIASKLEQSKVKKEVAVESSSSIKTRSSPQPPSPSPSRLPPTPPLPKFLVSPASSLGKRDESSSPFAPPTPPPPPPPPPPRPLAKAARAQKSPPVSQLFQLLKKQDNSRDLSQSVNGNQSQVNSAHNSIVGEIQNRSAHLIAIKADIETKGDFINDLIQKVLTTCFSDMEDVMKFVDWLDKELATLADERAVLKHFKWPEKKADALQEAAVEYRELKKLEKELSSYSDDPSIHYGVALKKMANLLDKSEQRIRRLVRLRGSSMRSYQDFKIPVEWMLDSGMISKIKRASIKLARTYMNRVANELQSARNLDRESTQEALLLQGVRFAYRTHQFAGGLDPETLCALEEIKQRVPSHLRLARGNMAGTPS</sequence>
<evidence type="ECO:0000313" key="4">
    <source>
        <dbReference type="EMBL" id="KAG7599792.1"/>
    </source>
</evidence>
<reference evidence="4 5" key="1">
    <citation type="submission" date="2020-12" db="EMBL/GenBank/DDBJ databases">
        <title>Concerted genomic and epigenomic changes stabilize Arabidopsis allopolyploids.</title>
        <authorList>
            <person name="Chen Z."/>
        </authorList>
    </citation>
    <scope>NUCLEOTIDE SEQUENCE [LARGE SCALE GENOMIC DNA]</scope>
    <source>
        <strain evidence="4">As9502</strain>
        <tissue evidence="4">Leaf</tissue>
    </source>
</reference>
<evidence type="ECO:0000256" key="3">
    <source>
        <dbReference type="SAM" id="MobiDB-lite"/>
    </source>
</evidence>
<feature type="coiled-coil region" evidence="2">
    <location>
        <begin position="122"/>
        <end position="184"/>
    </location>
</feature>
<dbReference type="GO" id="GO:0055028">
    <property type="term" value="C:cortical microtubule"/>
    <property type="evidence" value="ECO:0007669"/>
    <property type="project" value="TreeGrafter"/>
</dbReference>
<evidence type="ECO:0000313" key="5">
    <source>
        <dbReference type="Proteomes" id="UP000694251"/>
    </source>
</evidence>
<keyword evidence="1 2" id="KW-0175">Coiled coil</keyword>
<dbReference type="PANTHER" id="PTHR31342:SF43">
    <property type="entry name" value="F11A17.16"/>
    <property type="match status" value="1"/>
</dbReference>
<feature type="compositionally biased region" description="Pro residues" evidence="3">
    <location>
        <begin position="230"/>
        <end position="247"/>
    </location>
</feature>
<dbReference type="Proteomes" id="UP000694251">
    <property type="component" value="Chromosome 6"/>
</dbReference>